<evidence type="ECO:0000313" key="3">
    <source>
        <dbReference type="Proteomes" id="UP000492821"/>
    </source>
</evidence>
<evidence type="ECO:0000256" key="1">
    <source>
        <dbReference type="SAM" id="MobiDB-lite"/>
    </source>
</evidence>
<accession>A0A7E4W0V5</accession>
<name>A0A7E4W0V5_PANRE</name>
<feature type="signal peptide" evidence="2">
    <location>
        <begin position="1"/>
        <end position="25"/>
    </location>
</feature>
<evidence type="ECO:0000313" key="4">
    <source>
        <dbReference type="WBParaSite" id="Pan_g576.t1"/>
    </source>
</evidence>
<proteinExistence type="predicted"/>
<organism evidence="3 4">
    <name type="scientific">Panagrellus redivivus</name>
    <name type="common">Microworm</name>
    <dbReference type="NCBI Taxonomy" id="6233"/>
    <lineage>
        <taxon>Eukaryota</taxon>
        <taxon>Metazoa</taxon>
        <taxon>Ecdysozoa</taxon>
        <taxon>Nematoda</taxon>
        <taxon>Chromadorea</taxon>
        <taxon>Rhabditida</taxon>
        <taxon>Tylenchina</taxon>
        <taxon>Panagrolaimomorpha</taxon>
        <taxon>Panagrolaimoidea</taxon>
        <taxon>Panagrolaimidae</taxon>
        <taxon>Panagrellus</taxon>
    </lineage>
</organism>
<dbReference type="Proteomes" id="UP000492821">
    <property type="component" value="Unassembled WGS sequence"/>
</dbReference>
<dbReference type="AlphaFoldDB" id="A0A7E4W0V5"/>
<evidence type="ECO:0000256" key="2">
    <source>
        <dbReference type="SAM" id="SignalP"/>
    </source>
</evidence>
<keyword evidence="3" id="KW-1185">Reference proteome</keyword>
<dbReference type="WBParaSite" id="Pan_g576.t1">
    <property type="protein sequence ID" value="Pan_g576.t1"/>
    <property type="gene ID" value="Pan_g576"/>
</dbReference>
<keyword evidence="2" id="KW-0732">Signal</keyword>
<reference evidence="4" key="2">
    <citation type="submission" date="2020-10" db="UniProtKB">
        <authorList>
            <consortium name="WormBaseParasite"/>
        </authorList>
    </citation>
    <scope>IDENTIFICATION</scope>
</reference>
<feature type="chain" id="PRO_5028956055" evidence="2">
    <location>
        <begin position="26"/>
        <end position="136"/>
    </location>
</feature>
<sequence length="136" mass="15411">MMRSATLVSFAIALIVCLLCQSTFARSIYAFEQIDAPAYPSRSLHRVRYVPQPAVYVLDPNELPQIPEDFNEIAPISPNPRVPPVVEETDPEAASSRRISKRRLVVRVPFAQSPDNTQLHRMYKALFSKEKKTSIL</sequence>
<feature type="region of interest" description="Disordered" evidence="1">
    <location>
        <begin position="75"/>
        <end position="96"/>
    </location>
</feature>
<protein>
    <submittedName>
        <fullName evidence="4">DUF4794 domain-containing protein</fullName>
    </submittedName>
</protein>
<reference evidence="3" key="1">
    <citation type="journal article" date="2013" name="Genetics">
        <title>The draft genome and transcriptome of Panagrellus redivivus are shaped by the harsh demands of a free-living lifestyle.</title>
        <authorList>
            <person name="Srinivasan J."/>
            <person name="Dillman A.R."/>
            <person name="Macchietto M.G."/>
            <person name="Heikkinen L."/>
            <person name="Lakso M."/>
            <person name="Fracchia K.M."/>
            <person name="Antoshechkin I."/>
            <person name="Mortazavi A."/>
            <person name="Wong G."/>
            <person name="Sternberg P.W."/>
        </authorList>
    </citation>
    <scope>NUCLEOTIDE SEQUENCE [LARGE SCALE GENOMIC DNA]</scope>
    <source>
        <strain evidence="3">MT8872</strain>
    </source>
</reference>